<proteinExistence type="predicted"/>
<dbReference type="AlphaFoldDB" id="A0A4Z0NFG8"/>
<protein>
    <submittedName>
        <fullName evidence="2">DUF3102 domain-containing protein</fullName>
    </submittedName>
</protein>
<dbReference type="Pfam" id="PF11300">
    <property type="entry name" value="DUF3102"/>
    <property type="match status" value="1"/>
</dbReference>
<dbReference type="OrthoDB" id="7990435at2"/>
<evidence type="ECO:0000256" key="1">
    <source>
        <dbReference type="SAM" id="MobiDB-lite"/>
    </source>
</evidence>
<comment type="caution">
    <text evidence="2">The sequence shown here is derived from an EMBL/GenBank/DDBJ whole genome shotgun (WGS) entry which is preliminary data.</text>
</comment>
<name>A0A4Z0NFG8_9HYPH</name>
<evidence type="ECO:0000313" key="3">
    <source>
        <dbReference type="Proteomes" id="UP000297535"/>
    </source>
</evidence>
<dbReference type="EMBL" id="SRLB01000049">
    <property type="protein sequence ID" value="TGD93740.1"/>
    <property type="molecule type" value="Genomic_DNA"/>
</dbReference>
<dbReference type="Proteomes" id="UP000297535">
    <property type="component" value="Unassembled WGS sequence"/>
</dbReference>
<sequence length="234" mass="25232">MSGRFNQAGKGQIMRSNIAAAINAAHAGVEAAKREGARYAVECGRLLVEAKDTVPHGGWDAWLRLNTTVSPRTAQLYMRIARHVEGDPAKAQRVAGLTVREAATEAAGAPRSKAARKPLSPDDEASLAELNQIWARIGSHPEVKEMFAREIYRRGDITREQRDNIIKAAYRDPTIDAAGRRAAGQRLLEMMKRELPPGAMADLKSVGPALAHVTGEDLGIAIGDALEKRRAAGA</sequence>
<organism evidence="2 3">
    <name type="scientific">Methylobacterium nonmethylotrophicum</name>
    <dbReference type="NCBI Taxonomy" id="1141884"/>
    <lineage>
        <taxon>Bacteria</taxon>
        <taxon>Pseudomonadati</taxon>
        <taxon>Pseudomonadota</taxon>
        <taxon>Alphaproteobacteria</taxon>
        <taxon>Hyphomicrobiales</taxon>
        <taxon>Methylobacteriaceae</taxon>
        <taxon>Methylobacterium</taxon>
    </lineage>
</organism>
<keyword evidence="3" id="KW-1185">Reference proteome</keyword>
<reference evidence="2 3" key="1">
    <citation type="submission" date="2019-04" db="EMBL/GenBank/DDBJ databases">
        <authorList>
            <person name="Feng G."/>
            <person name="Zhu H."/>
        </authorList>
    </citation>
    <scope>NUCLEOTIDE SEQUENCE [LARGE SCALE GENOMIC DNA]</scope>
    <source>
        <strain evidence="2 3">6HR-1</strain>
    </source>
</reference>
<dbReference type="InterPro" id="IPR021451">
    <property type="entry name" value="DUF3102"/>
</dbReference>
<evidence type="ECO:0000313" key="2">
    <source>
        <dbReference type="EMBL" id="TGD93740.1"/>
    </source>
</evidence>
<gene>
    <name evidence="2" type="ORF">EU555_33185</name>
</gene>
<feature type="region of interest" description="Disordered" evidence="1">
    <location>
        <begin position="102"/>
        <end position="122"/>
    </location>
</feature>
<accession>A0A4Z0NFG8</accession>